<name>A0A4C1YCW9_EUMVA</name>
<dbReference type="EMBL" id="BGZK01001137">
    <property type="protein sequence ID" value="GBP72205.1"/>
    <property type="molecule type" value="Genomic_DNA"/>
</dbReference>
<keyword evidence="2" id="KW-1185">Reference proteome</keyword>
<comment type="caution">
    <text evidence="1">The sequence shown here is derived from an EMBL/GenBank/DDBJ whole genome shotgun (WGS) entry which is preliminary data.</text>
</comment>
<accession>A0A4C1YCW9</accession>
<protein>
    <submittedName>
        <fullName evidence="1">Uncharacterized protein</fullName>
    </submittedName>
</protein>
<dbReference type="Proteomes" id="UP000299102">
    <property type="component" value="Unassembled WGS sequence"/>
</dbReference>
<organism evidence="1 2">
    <name type="scientific">Eumeta variegata</name>
    <name type="common">Bagworm moth</name>
    <name type="synonym">Eumeta japonica</name>
    <dbReference type="NCBI Taxonomy" id="151549"/>
    <lineage>
        <taxon>Eukaryota</taxon>
        <taxon>Metazoa</taxon>
        <taxon>Ecdysozoa</taxon>
        <taxon>Arthropoda</taxon>
        <taxon>Hexapoda</taxon>
        <taxon>Insecta</taxon>
        <taxon>Pterygota</taxon>
        <taxon>Neoptera</taxon>
        <taxon>Endopterygota</taxon>
        <taxon>Lepidoptera</taxon>
        <taxon>Glossata</taxon>
        <taxon>Ditrysia</taxon>
        <taxon>Tineoidea</taxon>
        <taxon>Psychidae</taxon>
        <taxon>Oiketicinae</taxon>
        <taxon>Eumeta</taxon>
    </lineage>
</organism>
<evidence type="ECO:0000313" key="1">
    <source>
        <dbReference type="EMBL" id="GBP72205.1"/>
    </source>
</evidence>
<gene>
    <name evidence="1" type="ORF">EVAR_51112_1</name>
</gene>
<proteinExistence type="predicted"/>
<reference evidence="1 2" key="1">
    <citation type="journal article" date="2019" name="Commun. Biol.">
        <title>The bagworm genome reveals a unique fibroin gene that provides high tensile strength.</title>
        <authorList>
            <person name="Kono N."/>
            <person name="Nakamura H."/>
            <person name="Ohtoshi R."/>
            <person name="Tomita M."/>
            <person name="Numata K."/>
            <person name="Arakawa K."/>
        </authorList>
    </citation>
    <scope>NUCLEOTIDE SEQUENCE [LARGE SCALE GENOMIC DNA]</scope>
</reference>
<sequence length="91" mass="9992">MVDGKTEKWQDTVKEFHYSSSDSNSIVHGSGARLDFFGVRLPGAARDAAPSPVKIFTRAFISGQRAHPPKILAFHMPKDKVDAIGRGRTLL</sequence>
<dbReference type="AlphaFoldDB" id="A0A4C1YCW9"/>
<evidence type="ECO:0000313" key="2">
    <source>
        <dbReference type="Proteomes" id="UP000299102"/>
    </source>
</evidence>